<evidence type="ECO:0000259" key="9">
    <source>
        <dbReference type="PROSITE" id="PS50235"/>
    </source>
</evidence>
<feature type="compositionally biased region" description="Pro residues" evidence="8">
    <location>
        <begin position="750"/>
        <end position="766"/>
    </location>
</feature>
<feature type="region of interest" description="Disordered" evidence="8">
    <location>
        <begin position="318"/>
        <end position="339"/>
    </location>
</feature>
<comment type="similarity">
    <text evidence="2">Belongs to the peptidase C19 family.</text>
</comment>
<dbReference type="FunCoup" id="A0A369JYY5">
    <property type="interactions" value="42"/>
</dbReference>
<feature type="region of interest" description="Disordered" evidence="8">
    <location>
        <begin position="268"/>
        <end position="305"/>
    </location>
</feature>
<dbReference type="OrthoDB" id="420187at2759"/>
<evidence type="ECO:0000256" key="5">
    <source>
        <dbReference type="ARBA" id="ARBA00022786"/>
    </source>
</evidence>
<dbReference type="Gene3D" id="3.90.70.10">
    <property type="entry name" value="Cysteine proteinases"/>
    <property type="match status" value="2"/>
</dbReference>
<comment type="caution">
    <text evidence="10">The sequence shown here is derived from an EMBL/GenBank/DDBJ whole genome shotgun (WGS) entry which is preliminary data.</text>
</comment>
<feature type="compositionally biased region" description="Basic and acidic residues" evidence="8">
    <location>
        <begin position="978"/>
        <end position="989"/>
    </location>
</feature>
<dbReference type="GO" id="GO:0005634">
    <property type="term" value="C:nucleus"/>
    <property type="evidence" value="ECO:0007669"/>
    <property type="project" value="TreeGrafter"/>
</dbReference>
<dbReference type="PANTHER" id="PTHR24006:SF888">
    <property type="entry name" value="UBIQUITIN CARBOXYL-TERMINAL HYDROLASE 30"/>
    <property type="match status" value="1"/>
</dbReference>
<evidence type="ECO:0000256" key="4">
    <source>
        <dbReference type="ARBA" id="ARBA00022670"/>
    </source>
</evidence>
<dbReference type="InterPro" id="IPR050164">
    <property type="entry name" value="Peptidase_C19"/>
</dbReference>
<dbReference type="GO" id="GO:0016579">
    <property type="term" value="P:protein deubiquitination"/>
    <property type="evidence" value="ECO:0007669"/>
    <property type="project" value="InterPro"/>
</dbReference>
<dbReference type="PROSITE" id="PS50235">
    <property type="entry name" value="USP_3"/>
    <property type="match status" value="1"/>
</dbReference>
<dbReference type="PANTHER" id="PTHR24006">
    <property type="entry name" value="UBIQUITIN CARBOXYL-TERMINAL HYDROLASE"/>
    <property type="match status" value="1"/>
</dbReference>
<sequence length="1042" mass="114867">MAKMKTPTPQELYRARRQREEQEKLAYLPPGLINHGNTCFMNSVLQGLIATRLLNDLAHFNAISPSIQQHSSTTLSSRRSPLLTNGHRLGGEFEQGWVDSMPIGDVFLDTMLKAFNSQERQARESLSPKLLLSVLGRKYDQYLDFAQQDAHEFLRILLDATRMEELDVIKKRQPPPEPVKKRRRTTITSSCVSEPLPSVSDEDKLMSLSDMIFGGKLTSILVCQKCKHISQTYEDFNDISLSIKAEDYQERKRDRFKNLAKRLTSFPTSTASLSVSSEPPRSSSVPPSPKERESTQLGGNDDTPIVDEVRRRSLDFLADTAQDADSERSTTASNEDVAMTESDGSAVLINGVAVNVMKHVEISMPVKPEKKDKKDKKDDNWTKISKRISMTVGLGKVSHKERSSRSRDRTSRDLSQVDSALANHSNEDSTLIDPTSAKSTPRTSTAETSLSGLSATSTRLSGHDSIPHPRTPSPTSSHHHSQVRRGKSPKPPKPTSGELNYLREILADITPASSNNPFVLFKPPYLQHNGSNRSVTGSTAAAAQNLWLNMNHFSGIEECLRMFTSVEILDGENMVGCRRCWKIANGVYQKSPNQAANADDDSDSAGRGSLDSLPPGIPLIIAQPRPTLSPLSPPLLAHLPTSLSTPTVSFYTQPENTDNRSVSSLPAEPSPLPDSEDSSASTLVPVGKRSTSGDKPSTPGGLPIPFISTTGPDSPTSHVHPPHPDPPSTDSDATPTPPHVPRLGQVLSHFPPPPPPPPKHPSPPSNSPSSSNPNSTTDSLPLPLPKYRRQHPKSDLDTDESSGESETSAATSVHSLDSSAPPQPRPKPKPKLPKPVIMRPAYKRYLIGVPPPVLVIHLKRFQHLPTSKHMLSFSHGFKKLDDYVTFPEFLDLTPYLAPKKEDFGLGRRRRGEKDKELHGEIDKEGKEGTGGKEGGKDGKEKKHNQKEKCMYRLYAVVVHIGNMLGGHYIAYTALPDPRSPEDTEKSDAHKHPHPHPHGHGHGHDHENKPPRQWAYVSDTVVRLTTLEEVLKAKAYLCMYERI</sequence>
<evidence type="ECO:0000313" key="10">
    <source>
        <dbReference type="EMBL" id="RDB27569.1"/>
    </source>
</evidence>
<feature type="region of interest" description="Disordered" evidence="8">
    <location>
        <begin position="647"/>
        <end position="836"/>
    </location>
</feature>
<feature type="domain" description="USP" evidence="9">
    <location>
        <begin position="30"/>
        <end position="1042"/>
    </location>
</feature>
<dbReference type="STRING" id="39966.A0A369JYY5"/>
<protein>
    <recommendedName>
        <fullName evidence="3">ubiquitinyl hydrolase 1</fullName>
        <ecNumber evidence="3">3.4.19.12</ecNumber>
    </recommendedName>
</protein>
<keyword evidence="7" id="KW-0788">Thiol protease</keyword>
<evidence type="ECO:0000256" key="3">
    <source>
        <dbReference type="ARBA" id="ARBA00012759"/>
    </source>
</evidence>
<feature type="region of interest" description="Disordered" evidence="8">
    <location>
        <begin position="906"/>
        <end position="944"/>
    </location>
</feature>
<dbReference type="InterPro" id="IPR001394">
    <property type="entry name" value="Peptidase_C19_UCH"/>
</dbReference>
<dbReference type="InterPro" id="IPR038765">
    <property type="entry name" value="Papain-like_cys_pep_sf"/>
</dbReference>
<feature type="compositionally biased region" description="Low complexity" evidence="8">
    <location>
        <begin position="272"/>
        <end position="285"/>
    </location>
</feature>
<evidence type="ECO:0000313" key="11">
    <source>
        <dbReference type="Proteomes" id="UP000076154"/>
    </source>
</evidence>
<feature type="compositionally biased region" description="Polar residues" evidence="8">
    <location>
        <begin position="416"/>
        <end position="460"/>
    </location>
</feature>
<feature type="region of interest" description="Disordered" evidence="8">
    <location>
        <begin position="592"/>
        <end position="618"/>
    </location>
</feature>
<feature type="compositionally biased region" description="Polar residues" evidence="8">
    <location>
        <begin position="648"/>
        <end position="662"/>
    </location>
</feature>
<reference evidence="10" key="1">
    <citation type="submission" date="2018-04" db="EMBL/GenBank/DDBJ databases">
        <title>Whole genome sequencing of Hypsizygus marmoreus.</title>
        <authorList>
            <person name="Choi I.-G."/>
            <person name="Min B."/>
            <person name="Kim J.-G."/>
            <person name="Kim S."/>
            <person name="Oh Y.-L."/>
            <person name="Kong W.-S."/>
            <person name="Park H."/>
            <person name="Jeong J."/>
            <person name="Song E.-S."/>
        </authorList>
    </citation>
    <scope>NUCLEOTIDE SEQUENCE [LARGE SCALE GENOMIC DNA]</scope>
    <source>
        <strain evidence="10">51987-8</strain>
    </source>
</reference>
<dbReference type="InterPro" id="IPR018200">
    <property type="entry name" value="USP_CS"/>
</dbReference>
<dbReference type="Pfam" id="PF00443">
    <property type="entry name" value="UCH"/>
    <property type="match status" value="1"/>
</dbReference>
<dbReference type="InterPro" id="IPR028889">
    <property type="entry name" value="USP"/>
</dbReference>
<dbReference type="EMBL" id="LUEZ02000015">
    <property type="protein sequence ID" value="RDB27569.1"/>
    <property type="molecule type" value="Genomic_DNA"/>
</dbReference>
<keyword evidence="4" id="KW-0645">Protease</keyword>
<dbReference type="AlphaFoldDB" id="A0A369JYY5"/>
<dbReference type="PROSITE" id="PS00973">
    <property type="entry name" value="USP_2"/>
    <property type="match status" value="1"/>
</dbReference>
<dbReference type="Proteomes" id="UP000076154">
    <property type="component" value="Unassembled WGS sequence"/>
</dbReference>
<feature type="compositionally biased region" description="Basic residues" evidence="8">
    <location>
        <begin position="990"/>
        <end position="1000"/>
    </location>
</feature>
<accession>A0A369JYY5</accession>
<dbReference type="GO" id="GO:0006508">
    <property type="term" value="P:proteolysis"/>
    <property type="evidence" value="ECO:0007669"/>
    <property type="project" value="UniProtKB-KW"/>
</dbReference>
<feature type="compositionally biased region" description="Basic and acidic residues" evidence="8">
    <location>
        <begin position="398"/>
        <end position="412"/>
    </location>
</feature>
<evidence type="ECO:0000256" key="8">
    <source>
        <dbReference type="SAM" id="MobiDB-lite"/>
    </source>
</evidence>
<comment type="catalytic activity">
    <reaction evidence="1">
        <text>Thiol-dependent hydrolysis of ester, thioester, amide, peptide and isopeptide bonds formed by the C-terminal Gly of ubiquitin (a 76-residue protein attached to proteins as an intracellular targeting signal).</text>
        <dbReference type="EC" id="3.4.19.12"/>
    </reaction>
</comment>
<feature type="region of interest" description="Disordered" evidence="8">
    <location>
        <begin position="975"/>
        <end position="1010"/>
    </location>
</feature>
<dbReference type="GO" id="GO:0004843">
    <property type="term" value="F:cysteine-type deubiquitinase activity"/>
    <property type="evidence" value="ECO:0007669"/>
    <property type="project" value="UniProtKB-EC"/>
</dbReference>
<keyword evidence="11" id="KW-1185">Reference proteome</keyword>
<keyword evidence="5" id="KW-0833">Ubl conjugation pathway</keyword>
<feature type="region of interest" description="Disordered" evidence="8">
    <location>
        <begin position="365"/>
        <end position="498"/>
    </location>
</feature>
<evidence type="ECO:0000256" key="7">
    <source>
        <dbReference type="ARBA" id="ARBA00022807"/>
    </source>
</evidence>
<dbReference type="PROSITE" id="PS00972">
    <property type="entry name" value="USP_1"/>
    <property type="match status" value="1"/>
</dbReference>
<keyword evidence="6 10" id="KW-0378">Hydrolase</keyword>
<proteinExistence type="inferred from homology"/>
<feature type="compositionally biased region" description="Basic residues" evidence="8">
    <location>
        <begin position="477"/>
        <end position="490"/>
    </location>
</feature>
<name>A0A369JYY5_HYPMA</name>
<dbReference type="InParanoid" id="A0A369JYY5"/>
<evidence type="ECO:0000256" key="2">
    <source>
        <dbReference type="ARBA" id="ARBA00009085"/>
    </source>
</evidence>
<evidence type="ECO:0000256" key="1">
    <source>
        <dbReference type="ARBA" id="ARBA00000707"/>
    </source>
</evidence>
<dbReference type="EC" id="3.4.19.12" evidence="3"/>
<dbReference type="SUPFAM" id="SSF54001">
    <property type="entry name" value="Cysteine proteinases"/>
    <property type="match status" value="1"/>
</dbReference>
<organism evidence="10 11">
    <name type="scientific">Hypsizygus marmoreus</name>
    <name type="common">White beech mushroom</name>
    <name type="synonym">Agaricus marmoreus</name>
    <dbReference type="NCBI Taxonomy" id="39966"/>
    <lineage>
        <taxon>Eukaryota</taxon>
        <taxon>Fungi</taxon>
        <taxon>Dikarya</taxon>
        <taxon>Basidiomycota</taxon>
        <taxon>Agaricomycotina</taxon>
        <taxon>Agaricomycetes</taxon>
        <taxon>Agaricomycetidae</taxon>
        <taxon>Agaricales</taxon>
        <taxon>Tricholomatineae</taxon>
        <taxon>Lyophyllaceae</taxon>
        <taxon>Hypsizygus</taxon>
    </lineage>
</organism>
<dbReference type="GO" id="GO:0005829">
    <property type="term" value="C:cytosol"/>
    <property type="evidence" value="ECO:0007669"/>
    <property type="project" value="TreeGrafter"/>
</dbReference>
<evidence type="ECO:0000256" key="6">
    <source>
        <dbReference type="ARBA" id="ARBA00022801"/>
    </source>
</evidence>
<gene>
    <name evidence="10" type="primary">USP45</name>
    <name evidence="10" type="ORF">Hypma_003903</name>
</gene>
<feature type="compositionally biased region" description="Basic and acidic residues" evidence="8">
    <location>
        <begin position="367"/>
        <end position="381"/>
    </location>
</feature>